<evidence type="ECO:0000256" key="1">
    <source>
        <dbReference type="ARBA" id="ARBA00004141"/>
    </source>
</evidence>
<keyword evidence="6" id="KW-0564">Palmitate</keyword>
<dbReference type="Proteomes" id="UP000093000">
    <property type="component" value="Unassembled WGS sequence"/>
</dbReference>
<evidence type="ECO:0000313" key="13">
    <source>
        <dbReference type="Proteomes" id="UP000093000"/>
    </source>
</evidence>
<dbReference type="OrthoDB" id="9909019at2759"/>
<proteinExistence type="inferred from homology"/>
<evidence type="ECO:0000256" key="3">
    <source>
        <dbReference type="ARBA" id="ARBA00022692"/>
    </source>
</evidence>
<comment type="domain">
    <text evidence="10">The DHHC domain is required for palmitoyltransferase activity.</text>
</comment>
<keyword evidence="2 10" id="KW-0808">Transferase</keyword>
<feature type="transmembrane region" description="Helical" evidence="10">
    <location>
        <begin position="218"/>
        <end position="241"/>
    </location>
</feature>
<dbReference type="EC" id="2.3.1.225" evidence="10"/>
<feature type="transmembrane region" description="Helical" evidence="10">
    <location>
        <begin position="12"/>
        <end position="32"/>
    </location>
</feature>
<reference evidence="12 13" key="1">
    <citation type="submission" date="2016-03" db="EMBL/GenBank/DDBJ databases">
        <title>Choanephora cucurbitarum.</title>
        <authorList>
            <person name="Min B."/>
            <person name="Park H."/>
            <person name="Park J.-H."/>
            <person name="Shin H.-D."/>
            <person name="Choi I.-G."/>
        </authorList>
    </citation>
    <scope>NUCLEOTIDE SEQUENCE [LARGE SCALE GENOMIC DNA]</scope>
    <source>
        <strain evidence="12 13">KUS-F28377</strain>
    </source>
</reference>
<dbReference type="STRING" id="101091.A0A1C7N5S1"/>
<dbReference type="PANTHER" id="PTHR12246">
    <property type="entry name" value="PALMITOYLTRANSFERASE ZDHHC16"/>
    <property type="match status" value="1"/>
</dbReference>
<feature type="domain" description="Palmitoyltransferase DHHC" evidence="11">
    <location>
        <begin position="135"/>
        <end position="258"/>
    </location>
</feature>
<evidence type="ECO:0000313" key="12">
    <source>
        <dbReference type="EMBL" id="OBZ83989.1"/>
    </source>
</evidence>
<keyword evidence="4 10" id="KW-1133">Transmembrane helix</keyword>
<evidence type="ECO:0000259" key="11">
    <source>
        <dbReference type="Pfam" id="PF01529"/>
    </source>
</evidence>
<dbReference type="PROSITE" id="PS50216">
    <property type="entry name" value="DHHC"/>
    <property type="match status" value="1"/>
</dbReference>
<evidence type="ECO:0000256" key="2">
    <source>
        <dbReference type="ARBA" id="ARBA00022679"/>
    </source>
</evidence>
<dbReference type="InterPro" id="IPR039859">
    <property type="entry name" value="PFA4/ZDH16/20/ERF2-like"/>
</dbReference>
<comment type="similarity">
    <text evidence="10">Belongs to the DHHC palmitoyltransferase family.</text>
</comment>
<evidence type="ECO:0000256" key="8">
    <source>
        <dbReference type="ARBA" id="ARBA00023315"/>
    </source>
</evidence>
<organism evidence="12 13">
    <name type="scientific">Choanephora cucurbitarum</name>
    <dbReference type="NCBI Taxonomy" id="101091"/>
    <lineage>
        <taxon>Eukaryota</taxon>
        <taxon>Fungi</taxon>
        <taxon>Fungi incertae sedis</taxon>
        <taxon>Mucoromycota</taxon>
        <taxon>Mucoromycotina</taxon>
        <taxon>Mucoromycetes</taxon>
        <taxon>Mucorales</taxon>
        <taxon>Mucorineae</taxon>
        <taxon>Choanephoraceae</taxon>
        <taxon>Choanephoroideae</taxon>
        <taxon>Choanephora</taxon>
    </lineage>
</organism>
<keyword evidence="5 10" id="KW-0472">Membrane</keyword>
<name>A0A1C7N5S1_9FUNG</name>
<evidence type="ECO:0000256" key="9">
    <source>
        <dbReference type="ARBA" id="ARBA00048048"/>
    </source>
</evidence>
<evidence type="ECO:0000256" key="7">
    <source>
        <dbReference type="ARBA" id="ARBA00023288"/>
    </source>
</evidence>
<dbReference type="EMBL" id="LUGH01000572">
    <property type="protein sequence ID" value="OBZ83989.1"/>
    <property type="molecule type" value="Genomic_DNA"/>
</dbReference>
<comment type="catalytic activity">
    <reaction evidence="9 10">
        <text>L-cysteinyl-[protein] + hexadecanoyl-CoA = S-hexadecanoyl-L-cysteinyl-[protein] + CoA</text>
        <dbReference type="Rhea" id="RHEA:36683"/>
        <dbReference type="Rhea" id="RHEA-COMP:10131"/>
        <dbReference type="Rhea" id="RHEA-COMP:11032"/>
        <dbReference type="ChEBI" id="CHEBI:29950"/>
        <dbReference type="ChEBI" id="CHEBI:57287"/>
        <dbReference type="ChEBI" id="CHEBI:57379"/>
        <dbReference type="ChEBI" id="CHEBI:74151"/>
        <dbReference type="EC" id="2.3.1.225"/>
    </reaction>
</comment>
<dbReference type="GO" id="GO:0016020">
    <property type="term" value="C:membrane"/>
    <property type="evidence" value="ECO:0007669"/>
    <property type="project" value="UniProtKB-SubCell"/>
</dbReference>
<keyword evidence="13" id="KW-1185">Reference proteome</keyword>
<protein>
    <recommendedName>
        <fullName evidence="10">Palmitoyltransferase</fullName>
        <ecNumber evidence="10">2.3.1.225</ecNumber>
    </recommendedName>
</protein>
<keyword evidence="7" id="KW-0449">Lipoprotein</keyword>
<dbReference type="GO" id="GO:0019706">
    <property type="term" value="F:protein-cysteine S-palmitoyltransferase activity"/>
    <property type="evidence" value="ECO:0007669"/>
    <property type="project" value="UniProtKB-EC"/>
</dbReference>
<dbReference type="Pfam" id="PF01529">
    <property type="entry name" value="DHHC"/>
    <property type="match status" value="1"/>
</dbReference>
<evidence type="ECO:0000256" key="6">
    <source>
        <dbReference type="ARBA" id="ARBA00023139"/>
    </source>
</evidence>
<comment type="caution">
    <text evidence="12">The sequence shown here is derived from an EMBL/GenBank/DDBJ whole genome shotgun (WGS) entry which is preliminary data.</text>
</comment>
<feature type="transmembrane region" description="Helical" evidence="10">
    <location>
        <begin position="181"/>
        <end position="198"/>
    </location>
</feature>
<evidence type="ECO:0000256" key="5">
    <source>
        <dbReference type="ARBA" id="ARBA00023136"/>
    </source>
</evidence>
<dbReference type="InterPro" id="IPR001594">
    <property type="entry name" value="Palmitoyltrfase_DHHC"/>
</dbReference>
<dbReference type="FunCoup" id="A0A1C7N5S1">
    <property type="interactions" value="208"/>
</dbReference>
<dbReference type="InParanoid" id="A0A1C7N5S1"/>
<keyword evidence="3 10" id="KW-0812">Transmembrane</keyword>
<gene>
    <name evidence="12" type="primary">Zdhhc20_1</name>
    <name evidence="12" type="ORF">A0J61_07960</name>
</gene>
<comment type="subcellular location">
    <subcellularLocation>
        <location evidence="1">Membrane</location>
        <topology evidence="1">Multi-pass membrane protein</topology>
    </subcellularLocation>
</comment>
<sequence length="330" mass="38841">MPSLATIQRNIMRVVDASPIALLIVIMCWSYYAYNIKLCYNLLKEGHTLQGLLYILFYHPLFILSLWSYWTVCKTSPGYTVDLHQNQDDEEEEYTTSAAARLLGRPDYKADEYKQTENNQPIYTNTPITVKRDGARRYCQKCKLEKYDRTHHCRQCKQCVLKMDHHCPWINNCVGFHNYKAFYLFLFYSSLYCIYIFSTTLPPSIQQVNGPMSILGLSIHWALLVFISGLFGLFLVPFTLFHTRQLCKNRTTIEFYEKSNFRLGRKDVMRSKYFNPWDVGTRKNIEQVFGRDMRLWWLPLPSKIHGDGTYFPINTYAYDTLGADDTEELE</sequence>
<dbReference type="AlphaFoldDB" id="A0A1C7N5S1"/>
<accession>A0A1C7N5S1</accession>
<keyword evidence="8 10" id="KW-0012">Acyltransferase</keyword>
<evidence type="ECO:0000256" key="10">
    <source>
        <dbReference type="RuleBase" id="RU079119"/>
    </source>
</evidence>
<feature type="transmembrane region" description="Helical" evidence="10">
    <location>
        <begin position="52"/>
        <end position="70"/>
    </location>
</feature>
<evidence type="ECO:0000256" key="4">
    <source>
        <dbReference type="ARBA" id="ARBA00022989"/>
    </source>
</evidence>